<comment type="catalytic activity">
    <reaction evidence="1">
        <text>ATP + protein L-histidine = ADP + protein N-phospho-L-histidine.</text>
        <dbReference type="EC" id="2.7.13.3"/>
    </reaction>
</comment>
<evidence type="ECO:0000313" key="14">
    <source>
        <dbReference type="EMBL" id="SVA19792.1"/>
    </source>
</evidence>
<dbReference type="Gene3D" id="1.10.287.130">
    <property type="match status" value="1"/>
</dbReference>
<dbReference type="Pfam" id="PF00512">
    <property type="entry name" value="HisKA"/>
    <property type="match status" value="1"/>
</dbReference>
<dbReference type="GO" id="GO:0005886">
    <property type="term" value="C:plasma membrane"/>
    <property type="evidence" value="ECO:0007669"/>
    <property type="project" value="TreeGrafter"/>
</dbReference>
<dbReference type="PRINTS" id="PR00344">
    <property type="entry name" value="BCTRLSENSOR"/>
</dbReference>
<evidence type="ECO:0000256" key="5">
    <source>
        <dbReference type="ARBA" id="ARBA00022679"/>
    </source>
</evidence>
<feature type="domain" description="HAMP" evidence="13">
    <location>
        <begin position="166"/>
        <end position="222"/>
    </location>
</feature>
<dbReference type="GO" id="GO:0000155">
    <property type="term" value="F:phosphorelay sensor kinase activity"/>
    <property type="evidence" value="ECO:0007669"/>
    <property type="project" value="InterPro"/>
</dbReference>
<gene>
    <name evidence="14" type="ORF">METZ01_LOCUS72646</name>
</gene>
<dbReference type="EC" id="2.7.13.3" evidence="3"/>
<dbReference type="InterPro" id="IPR050428">
    <property type="entry name" value="TCS_sensor_his_kinase"/>
</dbReference>
<proteinExistence type="predicted"/>
<dbReference type="PANTHER" id="PTHR45436:SF5">
    <property type="entry name" value="SENSOR HISTIDINE KINASE TRCS"/>
    <property type="match status" value="1"/>
</dbReference>
<dbReference type="Gene3D" id="3.30.565.10">
    <property type="entry name" value="Histidine kinase-like ATPase, C-terminal domain"/>
    <property type="match status" value="1"/>
</dbReference>
<dbReference type="SMART" id="SM00304">
    <property type="entry name" value="HAMP"/>
    <property type="match status" value="1"/>
</dbReference>
<evidence type="ECO:0000256" key="3">
    <source>
        <dbReference type="ARBA" id="ARBA00012438"/>
    </source>
</evidence>
<evidence type="ECO:0000256" key="8">
    <source>
        <dbReference type="ARBA" id="ARBA00022989"/>
    </source>
</evidence>
<name>A0A381TUR7_9ZZZZ</name>
<accession>A0A381TUR7</accession>
<dbReference type="InterPro" id="IPR005467">
    <property type="entry name" value="His_kinase_dom"/>
</dbReference>
<comment type="subcellular location">
    <subcellularLocation>
        <location evidence="2">Membrane</location>
    </subcellularLocation>
</comment>
<evidence type="ECO:0000256" key="7">
    <source>
        <dbReference type="ARBA" id="ARBA00022777"/>
    </source>
</evidence>
<sequence>VILSGTVINQLTEEDLRKQIDARLSWQVQAVSSEGTLSTILNLRRFVQRQIGTNPSLDNLFDVQIPTRIFLNNELFIYTDGFPEIVTTASNGYSNVSLEGQEWRVLTKTLQIPRGRGPTTSDQMNIQVAMSRDFISTTMQDFRKRFISVGVVSVLLSALVTWLLCGALLRPLRRLQGYAENVNDSSDLSVRIPEDSLYSLSEVRILSKSLNSMISRLEFSSTRTEKALETSRGFASNLAHELRTPLTSMKMNLELLEKHEEIPAIEKRNILNEVIVQQDRLFSTLESLRLLARGDLSEISVFEEVDLAPLVNELSARQISNHGGGDIDIQFPDPPPLIFGWREGLTVLFNNLLENAYVHSNVSPEQLEILINVSVEEKWVRLTVDDNGVGVKKHERKIVLDRFKRGSDSYGQGSGLGLSLVTQQVEIHSGTIEITESSMGGARVEIALPIIMDPESDQI</sequence>
<keyword evidence="5" id="KW-0808">Transferase</keyword>
<dbReference type="InterPro" id="IPR003661">
    <property type="entry name" value="HisK_dim/P_dom"/>
</dbReference>
<evidence type="ECO:0000256" key="9">
    <source>
        <dbReference type="ARBA" id="ARBA00023012"/>
    </source>
</evidence>
<dbReference type="SMART" id="SM00388">
    <property type="entry name" value="HisKA"/>
    <property type="match status" value="1"/>
</dbReference>
<dbReference type="Gene3D" id="6.10.340.10">
    <property type="match status" value="1"/>
</dbReference>
<keyword evidence="10 11" id="KW-0472">Membrane</keyword>
<organism evidence="14">
    <name type="scientific">marine metagenome</name>
    <dbReference type="NCBI Taxonomy" id="408172"/>
    <lineage>
        <taxon>unclassified sequences</taxon>
        <taxon>metagenomes</taxon>
        <taxon>ecological metagenomes</taxon>
    </lineage>
</organism>
<evidence type="ECO:0000256" key="1">
    <source>
        <dbReference type="ARBA" id="ARBA00000085"/>
    </source>
</evidence>
<reference evidence="14" key="1">
    <citation type="submission" date="2018-05" db="EMBL/GenBank/DDBJ databases">
        <authorList>
            <person name="Lanie J.A."/>
            <person name="Ng W.-L."/>
            <person name="Kazmierczak K.M."/>
            <person name="Andrzejewski T.M."/>
            <person name="Davidsen T.M."/>
            <person name="Wayne K.J."/>
            <person name="Tettelin H."/>
            <person name="Glass J.I."/>
            <person name="Rusch D."/>
            <person name="Podicherti R."/>
            <person name="Tsui H.-C.T."/>
            <person name="Winkler M.E."/>
        </authorList>
    </citation>
    <scope>NUCLEOTIDE SEQUENCE</scope>
</reference>
<dbReference type="PROSITE" id="PS50109">
    <property type="entry name" value="HIS_KIN"/>
    <property type="match status" value="1"/>
</dbReference>
<keyword evidence="9" id="KW-0902">Two-component regulatory system</keyword>
<keyword evidence="6 11" id="KW-0812">Transmembrane</keyword>
<dbReference type="SUPFAM" id="SSF55874">
    <property type="entry name" value="ATPase domain of HSP90 chaperone/DNA topoisomerase II/histidine kinase"/>
    <property type="match status" value="1"/>
</dbReference>
<evidence type="ECO:0000259" key="13">
    <source>
        <dbReference type="PROSITE" id="PS50885"/>
    </source>
</evidence>
<evidence type="ECO:0000256" key="2">
    <source>
        <dbReference type="ARBA" id="ARBA00004370"/>
    </source>
</evidence>
<dbReference type="EMBL" id="UINC01005204">
    <property type="protein sequence ID" value="SVA19792.1"/>
    <property type="molecule type" value="Genomic_DNA"/>
</dbReference>
<protein>
    <recommendedName>
        <fullName evidence="3">histidine kinase</fullName>
        <ecNumber evidence="3">2.7.13.3</ecNumber>
    </recommendedName>
</protein>
<dbReference type="InterPro" id="IPR003594">
    <property type="entry name" value="HATPase_dom"/>
</dbReference>
<evidence type="ECO:0000256" key="10">
    <source>
        <dbReference type="ARBA" id="ARBA00023136"/>
    </source>
</evidence>
<dbReference type="InterPro" id="IPR036890">
    <property type="entry name" value="HATPase_C_sf"/>
</dbReference>
<evidence type="ECO:0000259" key="12">
    <source>
        <dbReference type="PROSITE" id="PS50109"/>
    </source>
</evidence>
<dbReference type="CDD" id="cd06225">
    <property type="entry name" value="HAMP"/>
    <property type="match status" value="1"/>
</dbReference>
<dbReference type="SMART" id="SM00387">
    <property type="entry name" value="HATPase_c"/>
    <property type="match status" value="1"/>
</dbReference>
<dbReference type="InterPro" id="IPR003660">
    <property type="entry name" value="HAMP_dom"/>
</dbReference>
<dbReference type="SUPFAM" id="SSF47384">
    <property type="entry name" value="Homodimeric domain of signal transducing histidine kinase"/>
    <property type="match status" value="1"/>
</dbReference>
<dbReference type="InterPro" id="IPR004358">
    <property type="entry name" value="Sig_transdc_His_kin-like_C"/>
</dbReference>
<dbReference type="Pfam" id="PF02518">
    <property type="entry name" value="HATPase_c"/>
    <property type="match status" value="1"/>
</dbReference>
<keyword evidence="4" id="KW-0597">Phosphoprotein</keyword>
<dbReference type="PANTHER" id="PTHR45436">
    <property type="entry name" value="SENSOR HISTIDINE KINASE YKOH"/>
    <property type="match status" value="1"/>
</dbReference>
<feature type="domain" description="Histidine kinase" evidence="12">
    <location>
        <begin position="237"/>
        <end position="452"/>
    </location>
</feature>
<dbReference type="CDD" id="cd00082">
    <property type="entry name" value="HisKA"/>
    <property type="match status" value="1"/>
</dbReference>
<evidence type="ECO:0000256" key="6">
    <source>
        <dbReference type="ARBA" id="ARBA00022692"/>
    </source>
</evidence>
<feature type="transmembrane region" description="Helical" evidence="11">
    <location>
        <begin position="146"/>
        <end position="169"/>
    </location>
</feature>
<dbReference type="AlphaFoldDB" id="A0A381TUR7"/>
<evidence type="ECO:0000256" key="11">
    <source>
        <dbReference type="SAM" id="Phobius"/>
    </source>
</evidence>
<dbReference type="Pfam" id="PF00672">
    <property type="entry name" value="HAMP"/>
    <property type="match status" value="1"/>
</dbReference>
<feature type="non-terminal residue" evidence="14">
    <location>
        <position position="1"/>
    </location>
</feature>
<keyword evidence="7" id="KW-0418">Kinase</keyword>
<dbReference type="InterPro" id="IPR036097">
    <property type="entry name" value="HisK_dim/P_sf"/>
</dbReference>
<keyword evidence="8 11" id="KW-1133">Transmembrane helix</keyword>
<dbReference type="PROSITE" id="PS50885">
    <property type="entry name" value="HAMP"/>
    <property type="match status" value="1"/>
</dbReference>
<evidence type="ECO:0000256" key="4">
    <source>
        <dbReference type="ARBA" id="ARBA00022553"/>
    </source>
</evidence>